<dbReference type="Gene3D" id="1.10.10.60">
    <property type="entry name" value="Homeodomain-like"/>
    <property type="match status" value="1"/>
</dbReference>
<dbReference type="InterPro" id="IPR032687">
    <property type="entry name" value="AraC-type_N"/>
</dbReference>
<dbReference type="Pfam" id="PF12833">
    <property type="entry name" value="HTH_18"/>
    <property type="match status" value="1"/>
</dbReference>
<sequence>MLDPRTVSNPYVRMLLGVLDAEGVDVAALLAGLGVDAGLLDDPNGRIAPETVHRIWQHGLALTGDALLGLKVAAAARPSTFRALGLAAASSTSLQHALSVMLRYYRLVSESGALSAQPRAGGEVAIVYTEQLKRVQLFPQQVEAIIGGIWVTACGLAERPLVPAGVAFRHARQGDEKTYREFFRCAVQFDAPGHELRLPAAELARRLPQADAELHRIHCEWLGRQLAGLPQAGSVSAFARQWLAARASGALRIGDLAQSLGISVRALQRQLQQEGQAWTSLVDAARREALETLLRQRVPLEEAARQLGYHDASSLSRAARRWFGRTAGQWRQLAGPSNV</sequence>
<dbReference type="GO" id="GO:0000976">
    <property type="term" value="F:transcription cis-regulatory region binding"/>
    <property type="evidence" value="ECO:0007669"/>
    <property type="project" value="TreeGrafter"/>
</dbReference>
<name>A0A4R6YKY3_9GAMM</name>
<dbReference type="RefSeq" id="WP_133821636.1">
    <property type="nucleotide sequence ID" value="NZ_SNZH01000023.1"/>
</dbReference>
<dbReference type="SMART" id="SM00342">
    <property type="entry name" value="HTH_ARAC"/>
    <property type="match status" value="1"/>
</dbReference>
<dbReference type="AlphaFoldDB" id="A0A4R6YKY3"/>
<gene>
    <name evidence="5" type="ORF">DFR29_12328</name>
</gene>
<keyword evidence="2" id="KW-0238">DNA-binding</keyword>
<dbReference type="GO" id="GO:0003700">
    <property type="term" value="F:DNA-binding transcription factor activity"/>
    <property type="evidence" value="ECO:0007669"/>
    <property type="project" value="InterPro"/>
</dbReference>
<dbReference type="Pfam" id="PF12625">
    <property type="entry name" value="Arabinose_bd"/>
    <property type="match status" value="1"/>
</dbReference>
<evidence type="ECO:0000256" key="2">
    <source>
        <dbReference type="ARBA" id="ARBA00023125"/>
    </source>
</evidence>
<evidence type="ECO:0000313" key="5">
    <source>
        <dbReference type="EMBL" id="TDR37854.1"/>
    </source>
</evidence>
<proteinExistence type="predicted"/>
<dbReference type="InterPro" id="IPR018060">
    <property type="entry name" value="HTH_AraC"/>
</dbReference>
<feature type="domain" description="HTH araC/xylS-type" evidence="4">
    <location>
        <begin position="237"/>
        <end position="333"/>
    </location>
</feature>
<evidence type="ECO:0000256" key="3">
    <source>
        <dbReference type="ARBA" id="ARBA00023163"/>
    </source>
</evidence>
<evidence type="ECO:0000256" key="1">
    <source>
        <dbReference type="ARBA" id="ARBA00023015"/>
    </source>
</evidence>
<protein>
    <submittedName>
        <fullName evidence="5">AraC family transcriptional regulator</fullName>
    </submittedName>
</protein>
<dbReference type="SUPFAM" id="SSF46689">
    <property type="entry name" value="Homeodomain-like"/>
    <property type="match status" value="1"/>
</dbReference>
<dbReference type="InterPro" id="IPR009057">
    <property type="entry name" value="Homeodomain-like_sf"/>
</dbReference>
<keyword evidence="1" id="KW-0805">Transcription regulation</keyword>
<reference evidence="5 6" key="1">
    <citation type="submission" date="2019-03" db="EMBL/GenBank/DDBJ databases">
        <title>Genomic Encyclopedia of Type Strains, Phase IV (KMG-IV): sequencing the most valuable type-strain genomes for metagenomic binning, comparative biology and taxonomic classification.</title>
        <authorList>
            <person name="Goeker M."/>
        </authorList>
    </citation>
    <scope>NUCLEOTIDE SEQUENCE [LARGE SCALE GENOMIC DNA]</scope>
    <source>
        <strain evidence="5 6">DSM 21667</strain>
    </source>
</reference>
<dbReference type="PANTHER" id="PTHR47894:SF1">
    <property type="entry name" value="HTH-TYPE TRANSCRIPTIONAL REGULATOR VQSM"/>
    <property type="match status" value="1"/>
</dbReference>
<evidence type="ECO:0000259" key="4">
    <source>
        <dbReference type="PROSITE" id="PS01124"/>
    </source>
</evidence>
<evidence type="ECO:0000313" key="6">
    <source>
        <dbReference type="Proteomes" id="UP000295293"/>
    </source>
</evidence>
<accession>A0A4R6YKY3</accession>
<organism evidence="5 6">
    <name type="scientific">Tahibacter aquaticus</name>
    <dbReference type="NCBI Taxonomy" id="520092"/>
    <lineage>
        <taxon>Bacteria</taxon>
        <taxon>Pseudomonadati</taxon>
        <taxon>Pseudomonadota</taxon>
        <taxon>Gammaproteobacteria</taxon>
        <taxon>Lysobacterales</taxon>
        <taxon>Rhodanobacteraceae</taxon>
        <taxon>Tahibacter</taxon>
    </lineage>
</organism>
<dbReference type="OrthoDB" id="9783876at2"/>
<dbReference type="PANTHER" id="PTHR47894">
    <property type="entry name" value="HTH-TYPE TRANSCRIPTIONAL REGULATOR GADX"/>
    <property type="match status" value="1"/>
</dbReference>
<dbReference type="Proteomes" id="UP000295293">
    <property type="component" value="Unassembled WGS sequence"/>
</dbReference>
<dbReference type="PROSITE" id="PS01124">
    <property type="entry name" value="HTH_ARAC_FAMILY_2"/>
    <property type="match status" value="1"/>
</dbReference>
<dbReference type="GO" id="GO:0005829">
    <property type="term" value="C:cytosol"/>
    <property type="evidence" value="ECO:0007669"/>
    <property type="project" value="TreeGrafter"/>
</dbReference>
<keyword evidence="6" id="KW-1185">Reference proteome</keyword>
<keyword evidence="3" id="KW-0804">Transcription</keyword>
<comment type="caution">
    <text evidence="5">The sequence shown here is derived from an EMBL/GenBank/DDBJ whole genome shotgun (WGS) entry which is preliminary data.</text>
</comment>
<dbReference type="EMBL" id="SNZH01000023">
    <property type="protein sequence ID" value="TDR37854.1"/>
    <property type="molecule type" value="Genomic_DNA"/>
</dbReference>